<keyword evidence="2" id="KW-0813">Transport</keyword>
<keyword evidence="12" id="KW-1185">Reference proteome</keyword>
<keyword evidence="3" id="KW-0050">Antiport</keyword>
<dbReference type="Pfam" id="PF00999">
    <property type="entry name" value="Na_H_Exchanger"/>
    <property type="match status" value="1"/>
</dbReference>
<comment type="subcellular location">
    <subcellularLocation>
        <location evidence="1">Cell membrane</location>
        <topology evidence="1">Multi-pass membrane protein</topology>
    </subcellularLocation>
</comment>
<feature type="transmembrane region" description="Helical" evidence="9">
    <location>
        <begin position="57"/>
        <end position="77"/>
    </location>
</feature>
<name>A0ABY9JSR6_9BACI</name>
<evidence type="ECO:0000313" key="12">
    <source>
        <dbReference type="Proteomes" id="UP001197974"/>
    </source>
</evidence>
<accession>A0ABY9JSR6</accession>
<protein>
    <submittedName>
        <fullName evidence="11">Sodium:proton antiporter</fullName>
    </submittedName>
</protein>
<dbReference type="EMBL" id="CP129013">
    <property type="protein sequence ID" value="WLR42441.1"/>
    <property type="molecule type" value="Genomic_DNA"/>
</dbReference>
<proteinExistence type="predicted"/>
<keyword evidence="6 9" id="KW-1133">Transmembrane helix</keyword>
<keyword evidence="5 9" id="KW-0812">Transmembrane</keyword>
<evidence type="ECO:0000256" key="8">
    <source>
        <dbReference type="ARBA" id="ARBA00023136"/>
    </source>
</evidence>
<keyword evidence="4" id="KW-1003">Cell membrane</keyword>
<dbReference type="Proteomes" id="UP001197974">
    <property type="component" value="Chromosome"/>
</dbReference>
<dbReference type="SUPFAM" id="SSF51735">
    <property type="entry name" value="NAD(P)-binding Rossmann-fold domains"/>
    <property type="match status" value="1"/>
</dbReference>
<dbReference type="InterPro" id="IPR006153">
    <property type="entry name" value="Cation/H_exchanger_TM"/>
</dbReference>
<feature type="transmembrane region" description="Helical" evidence="9">
    <location>
        <begin position="368"/>
        <end position="389"/>
    </location>
</feature>
<feature type="domain" description="Cation/H+ exchanger transmembrane" evidence="10">
    <location>
        <begin position="14"/>
        <end position="390"/>
    </location>
</feature>
<feature type="transmembrane region" description="Helical" evidence="9">
    <location>
        <begin position="271"/>
        <end position="289"/>
    </location>
</feature>
<keyword evidence="8 9" id="KW-0472">Membrane</keyword>
<feature type="transmembrane region" description="Helical" evidence="9">
    <location>
        <begin position="218"/>
        <end position="235"/>
    </location>
</feature>
<feature type="transmembrane region" description="Helical" evidence="9">
    <location>
        <begin position="182"/>
        <end position="206"/>
    </location>
</feature>
<dbReference type="RefSeq" id="WP_226540903.1">
    <property type="nucleotide sequence ID" value="NZ_CP129013.1"/>
</dbReference>
<evidence type="ECO:0000256" key="7">
    <source>
        <dbReference type="ARBA" id="ARBA00023065"/>
    </source>
</evidence>
<evidence type="ECO:0000256" key="1">
    <source>
        <dbReference type="ARBA" id="ARBA00004651"/>
    </source>
</evidence>
<feature type="transmembrane region" description="Helical" evidence="9">
    <location>
        <begin position="150"/>
        <end position="170"/>
    </location>
</feature>
<evidence type="ECO:0000313" key="11">
    <source>
        <dbReference type="EMBL" id="WLR42441.1"/>
    </source>
</evidence>
<feature type="transmembrane region" description="Helical" evidence="9">
    <location>
        <begin position="332"/>
        <end position="356"/>
    </location>
</feature>
<dbReference type="InterPro" id="IPR038770">
    <property type="entry name" value="Na+/solute_symporter_sf"/>
</dbReference>
<evidence type="ECO:0000256" key="5">
    <source>
        <dbReference type="ARBA" id="ARBA00022692"/>
    </source>
</evidence>
<evidence type="ECO:0000256" key="3">
    <source>
        <dbReference type="ARBA" id="ARBA00022449"/>
    </source>
</evidence>
<dbReference type="Gene3D" id="1.20.1530.20">
    <property type="match status" value="1"/>
</dbReference>
<evidence type="ECO:0000259" key="10">
    <source>
        <dbReference type="Pfam" id="PF00999"/>
    </source>
</evidence>
<feature type="transmembrane region" description="Helical" evidence="9">
    <location>
        <begin position="31"/>
        <end position="51"/>
    </location>
</feature>
<feature type="transmembrane region" description="Helical" evidence="9">
    <location>
        <begin position="301"/>
        <end position="320"/>
    </location>
</feature>
<evidence type="ECO:0000256" key="4">
    <source>
        <dbReference type="ARBA" id="ARBA00022475"/>
    </source>
</evidence>
<gene>
    <name evidence="11" type="ORF">LC087_17335</name>
</gene>
<reference evidence="11 12" key="1">
    <citation type="submission" date="2023-06" db="EMBL/GenBank/DDBJ databases">
        <title>Five Gram-positive bacteria isolated from mangrove sediments in Shenzhen, Guangdong, China.</title>
        <authorList>
            <person name="Yu S."/>
            <person name="Zheng W."/>
            <person name="Huang Y."/>
        </authorList>
    </citation>
    <scope>NUCLEOTIDE SEQUENCE [LARGE SCALE GENOMIC DNA]</scope>
    <source>
        <strain evidence="11 12">SaN35-3</strain>
    </source>
</reference>
<keyword evidence="7" id="KW-0406">Ion transport</keyword>
<dbReference type="PANTHER" id="PTHR32507">
    <property type="entry name" value="NA(+)/H(+) ANTIPORTER 1"/>
    <property type="match status" value="1"/>
</dbReference>
<feature type="transmembrane region" description="Helical" evidence="9">
    <location>
        <begin position="89"/>
        <end position="112"/>
    </location>
</feature>
<feature type="transmembrane region" description="Helical" evidence="9">
    <location>
        <begin position="6"/>
        <end position="24"/>
    </location>
</feature>
<dbReference type="PANTHER" id="PTHR32507:SF0">
    <property type="entry name" value="NA(+)_H(+) ANTIPORTER 2-RELATED"/>
    <property type="match status" value="1"/>
</dbReference>
<feature type="transmembrane region" description="Helical" evidence="9">
    <location>
        <begin position="118"/>
        <end position="138"/>
    </location>
</feature>
<evidence type="ECO:0000256" key="2">
    <source>
        <dbReference type="ARBA" id="ARBA00022448"/>
    </source>
</evidence>
<evidence type="ECO:0000256" key="6">
    <source>
        <dbReference type="ARBA" id="ARBA00022989"/>
    </source>
</evidence>
<sequence>MIDSLLFSIVLITVLGVLSQWVAWRYKLPAIVVMSISGLLVGPIFGFIQPMEDFGTLYSPLISIAVAIILFEGSLNLDLKEIKDLNKPVFRIVTFGAILAWLLGSFTAHAVAGLSWEVAFIIGGLFIVTGPTVILPMLRQAKLNLRPAKILKWEGIIVDPLGALLAVFTFEFIKFFTNDKGFSILGEFLFISLCAIGIGIFFGYGIGWLFKKGHVPEFLKSPFVFAVVLLSFALAEGLMHETGLLSVTAMGMVIANMKLNSIEDMRHFKENISVLLISTIFIMITASLTRETLFQVFQLEIILFVLLMLFVVRPLSIYLSTAGTDLTRNEKLLIGWIAPRGIVALTVSGYLSSLLISEGFEEASILNSLTFALVFTTVCVHGFSIRWAARKLDLAYKSQAGVLLVGGNPFTTALGQVLEDLSVPVLIIDSSWKRLSLARKVGIPSYRGEILAAETEYQVDMTPYDYLLSATEFDSYNALVCTTHVPHIGRNNLFQLSLERQETDGLDELGHTVGGRNVFSEKATWGRLNAKVKSGYVMRKTSITEQYSFETYLRDQDDDTVYLFLLKETGDIEFFTTDHKLVGEPGDIVVALMPPSKEFRRIRERLNEER</sequence>
<organism evidence="11 12">
    <name type="scientific">Bacillus carboniphilus</name>
    <dbReference type="NCBI Taxonomy" id="86663"/>
    <lineage>
        <taxon>Bacteria</taxon>
        <taxon>Bacillati</taxon>
        <taxon>Bacillota</taxon>
        <taxon>Bacilli</taxon>
        <taxon>Bacillales</taxon>
        <taxon>Bacillaceae</taxon>
        <taxon>Bacillus</taxon>
    </lineage>
</organism>
<dbReference type="InterPro" id="IPR036291">
    <property type="entry name" value="NAD(P)-bd_dom_sf"/>
</dbReference>
<evidence type="ECO:0000256" key="9">
    <source>
        <dbReference type="SAM" id="Phobius"/>
    </source>
</evidence>